<evidence type="ECO:0000256" key="5">
    <source>
        <dbReference type="ARBA" id="ARBA00023136"/>
    </source>
</evidence>
<evidence type="ECO:0000256" key="8">
    <source>
        <dbReference type="SAM" id="MobiDB-lite"/>
    </source>
</evidence>
<evidence type="ECO:0000259" key="10">
    <source>
        <dbReference type="PROSITE" id="PS50261"/>
    </source>
</evidence>
<keyword evidence="13" id="KW-1185">Reference proteome</keyword>
<dbReference type="InterPro" id="IPR023610">
    <property type="entry name" value="PInositol-4/5-P-5/4-kinase"/>
</dbReference>
<feature type="domain" description="PIPK" evidence="11">
    <location>
        <begin position="347"/>
        <end position="697"/>
    </location>
</feature>
<evidence type="ECO:0000256" key="1">
    <source>
        <dbReference type="ARBA" id="ARBA00004141"/>
    </source>
</evidence>
<proteinExistence type="inferred from homology"/>
<feature type="transmembrane region" description="Helical" evidence="9">
    <location>
        <begin position="125"/>
        <end position="147"/>
    </location>
</feature>
<comment type="similarity">
    <text evidence="2">Belongs to the G-protein coupled receptor Fz/Smo family.</text>
</comment>
<dbReference type="GO" id="GO:0016308">
    <property type="term" value="F:1-phosphatidylinositol-4-phosphate 5-kinase activity"/>
    <property type="evidence" value="ECO:0007669"/>
    <property type="project" value="TreeGrafter"/>
</dbReference>
<gene>
    <name evidence="12" type="ORF">PROFUN_09658</name>
</gene>
<dbReference type="PANTHER" id="PTHR23086:SF8">
    <property type="entry name" value="PHOSPHATIDYLINOSITOL 5-PHOSPHATE 4-KINASE, ISOFORM A"/>
    <property type="match status" value="1"/>
</dbReference>
<dbReference type="InParanoid" id="A0A2P6NGK7"/>
<feature type="domain" description="G-protein coupled receptors family 2 profile 2" evidence="10">
    <location>
        <begin position="8"/>
        <end position="261"/>
    </location>
</feature>
<evidence type="ECO:0000313" key="13">
    <source>
        <dbReference type="Proteomes" id="UP000241769"/>
    </source>
</evidence>
<comment type="subcellular location">
    <subcellularLocation>
        <location evidence="1">Membrane</location>
        <topology evidence="1">Multi-pass membrane protein</topology>
    </subcellularLocation>
</comment>
<evidence type="ECO:0000256" key="3">
    <source>
        <dbReference type="ARBA" id="ARBA00022692"/>
    </source>
</evidence>
<evidence type="ECO:0000256" key="6">
    <source>
        <dbReference type="ARBA" id="ARBA00023170"/>
    </source>
</evidence>
<feature type="region of interest" description="Disordered" evidence="8">
    <location>
        <begin position="315"/>
        <end position="349"/>
    </location>
</feature>
<dbReference type="PROSITE" id="PS51455">
    <property type="entry name" value="PIPK"/>
    <property type="match status" value="1"/>
</dbReference>
<keyword evidence="7" id="KW-0547">Nucleotide-binding</keyword>
<dbReference type="GO" id="GO:0004888">
    <property type="term" value="F:transmembrane signaling receptor activity"/>
    <property type="evidence" value="ECO:0007669"/>
    <property type="project" value="InterPro"/>
</dbReference>
<dbReference type="PROSITE" id="PS50261">
    <property type="entry name" value="G_PROTEIN_RECEP_F2_4"/>
    <property type="match status" value="1"/>
</dbReference>
<dbReference type="EMBL" id="MDYQ01000090">
    <property type="protein sequence ID" value="PRP83062.1"/>
    <property type="molecule type" value="Genomic_DNA"/>
</dbReference>
<evidence type="ECO:0000313" key="12">
    <source>
        <dbReference type="EMBL" id="PRP83062.1"/>
    </source>
</evidence>
<dbReference type="Gene3D" id="1.20.1070.10">
    <property type="entry name" value="Rhodopsin 7-helix transmembrane proteins"/>
    <property type="match status" value="1"/>
</dbReference>
<dbReference type="Pfam" id="PF01504">
    <property type="entry name" value="PIP5K"/>
    <property type="match status" value="1"/>
</dbReference>
<protein>
    <recommendedName>
        <fullName evidence="14">PIPK domain-containing protein</fullName>
    </recommendedName>
</protein>
<organism evidence="12 13">
    <name type="scientific">Planoprotostelium fungivorum</name>
    <dbReference type="NCBI Taxonomy" id="1890364"/>
    <lineage>
        <taxon>Eukaryota</taxon>
        <taxon>Amoebozoa</taxon>
        <taxon>Evosea</taxon>
        <taxon>Variosea</taxon>
        <taxon>Cavosteliida</taxon>
        <taxon>Cavosteliaceae</taxon>
        <taxon>Planoprotostelium</taxon>
    </lineage>
</organism>
<evidence type="ECO:0000256" key="2">
    <source>
        <dbReference type="ARBA" id="ARBA00008077"/>
    </source>
</evidence>
<dbReference type="Gene3D" id="3.30.810.10">
    <property type="entry name" value="2-Layer Sandwich"/>
    <property type="match status" value="1"/>
</dbReference>
<name>A0A2P6NGK7_9EUKA</name>
<feature type="compositionally biased region" description="Basic and acidic residues" evidence="8">
    <location>
        <begin position="321"/>
        <end position="336"/>
    </location>
</feature>
<dbReference type="InterPro" id="IPR017981">
    <property type="entry name" value="GPCR_2-like_7TM"/>
</dbReference>
<evidence type="ECO:0008006" key="14">
    <source>
        <dbReference type="Google" id="ProtNLM"/>
    </source>
</evidence>
<dbReference type="SMART" id="SM00330">
    <property type="entry name" value="PIPKc"/>
    <property type="match status" value="1"/>
</dbReference>
<sequence>MRTCLGSFVLMSTVDPDVAITYLATAFAFFSVVELRSTPTNRMILWLSVCDFFFSAKYMATFIAHGQGINIPTDPSEETDAQRALCYYQVVSGQFFGTASVSWTAMISINLLINSVRPFYNTDWITSFAHVWVWTLSGVSTVTIISLNGSNAANDPTSGAIGTNGDGTCWAIKLYDLAFIIPLLCYFMLATAALIASYVRISRSFATSQNETTSLLNATSDNSADGRNNSFRLSPSRVGRHRRFLIRMSVYVLLFIVLWAFATVDKVVHLSRTGNFPKSTVDRVMGAFCESSTTGFCNALVWLSDPGFWALTTKSRSNNMEQEKAPRNRREKEERKSRRRTKSGRIRSTSQVHSIDAAVRNYVVLCAVKGITKSIRNPLTDSSEGKLSQASFTQVRSFTEVKKSVIEHYNFIDYAPDVFRQMRQVFEIEDESYLESMEPHMFMNNLHNQHFSTGRSGSFFVFSPDKRYVLKTLTRREKDLLFSILKRLHEYVQEQPTTFINRIYGLHAVENTFTSEVVHLVVMENCLHPPRNIEIDERYDLKGSKVNRTVGKLHRDDPTGVLGMDGDFHENLHLSAATAADFIRQITEDSRFLASCGIMDYSLLIGIHVVKDNIEYPEIAPYEWKTFHKSFNNGMPSHDLKTIYYMGIIDVLQLWTSRKRNERFLKVHLLRRDPLGISAVEPKPYSDRFIEKMEKIVQVH</sequence>
<keyword evidence="3 9" id="KW-0812">Transmembrane</keyword>
<dbReference type="GO" id="GO:0046854">
    <property type="term" value="P:phosphatidylinositol phosphate biosynthetic process"/>
    <property type="evidence" value="ECO:0007669"/>
    <property type="project" value="TreeGrafter"/>
</dbReference>
<comment type="caution">
    <text evidence="12">The sequence shown here is derived from an EMBL/GenBank/DDBJ whole genome shotgun (WGS) entry which is preliminary data.</text>
</comment>
<feature type="transmembrane region" description="Helical" evidence="9">
    <location>
        <begin position="87"/>
        <end position="113"/>
    </location>
</feature>
<keyword evidence="5 9" id="KW-0472">Membrane</keyword>
<dbReference type="GO" id="GO:0007166">
    <property type="term" value="P:cell surface receptor signaling pathway"/>
    <property type="evidence" value="ECO:0007669"/>
    <property type="project" value="InterPro"/>
</dbReference>
<evidence type="ECO:0000259" key="11">
    <source>
        <dbReference type="PROSITE" id="PS51455"/>
    </source>
</evidence>
<dbReference type="Gene3D" id="3.30.800.10">
    <property type="entry name" value="Phosphatidylinositol Phosphate Kinase II Beta"/>
    <property type="match status" value="1"/>
</dbReference>
<dbReference type="InterPro" id="IPR000539">
    <property type="entry name" value="Frizzled/Smoothened_7TM"/>
</dbReference>
<dbReference type="STRING" id="1890364.A0A2P6NGK7"/>
<keyword evidence="7" id="KW-0418">Kinase</keyword>
<dbReference type="PANTHER" id="PTHR23086">
    <property type="entry name" value="PHOSPHATIDYLINOSITOL-4-PHOSPHATE 5-KINASE"/>
    <property type="match status" value="1"/>
</dbReference>
<dbReference type="Pfam" id="PF01534">
    <property type="entry name" value="Frizzled"/>
    <property type="match status" value="1"/>
</dbReference>
<evidence type="ECO:0000256" key="4">
    <source>
        <dbReference type="ARBA" id="ARBA00022989"/>
    </source>
</evidence>
<dbReference type="AlphaFoldDB" id="A0A2P6NGK7"/>
<dbReference type="Proteomes" id="UP000241769">
    <property type="component" value="Unassembled WGS sequence"/>
</dbReference>
<accession>A0A2P6NGK7</accession>
<keyword evidence="7" id="KW-0808">Transferase</keyword>
<evidence type="ECO:0000256" key="9">
    <source>
        <dbReference type="SAM" id="Phobius"/>
    </source>
</evidence>
<feature type="transmembrane region" description="Helical" evidence="9">
    <location>
        <begin position="44"/>
        <end position="67"/>
    </location>
</feature>
<feature type="transmembrane region" description="Helical" evidence="9">
    <location>
        <begin position="177"/>
        <end position="199"/>
    </location>
</feature>
<dbReference type="GO" id="GO:0005524">
    <property type="term" value="F:ATP binding"/>
    <property type="evidence" value="ECO:0007669"/>
    <property type="project" value="UniProtKB-UniRule"/>
</dbReference>
<dbReference type="SUPFAM" id="SSF56104">
    <property type="entry name" value="SAICAR synthase-like"/>
    <property type="match status" value="1"/>
</dbReference>
<keyword evidence="7" id="KW-0067">ATP-binding</keyword>
<dbReference type="InterPro" id="IPR002498">
    <property type="entry name" value="PInositol-4-P-4/5-kinase_core"/>
</dbReference>
<dbReference type="OrthoDB" id="2129491at2759"/>
<keyword evidence="6" id="KW-0675">Receptor</keyword>
<feature type="transmembrane region" description="Helical" evidence="9">
    <location>
        <begin position="20"/>
        <end position="37"/>
    </location>
</feature>
<feature type="transmembrane region" description="Helical" evidence="9">
    <location>
        <begin position="244"/>
        <end position="262"/>
    </location>
</feature>
<dbReference type="InterPro" id="IPR027483">
    <property type="entry name" value="PInositol-4-P-4/5-kinase_C_sf"/>
</dbReference>
<keyword evidence="4 9" id="KW-1133">Transmembrane helix</keyword>
<dbReference type="InterPro" id="IPR027484">
    <property type="entry name" value="PInositol-4-P-5-kinase_N"/>
</dbReference>
<reference evidence="12 13" key="1">
    <citation type="journal article" date="2018" name="Genome Biol. Evol.">
        <title>Multiple Roots of Fruiting Body Formation in Amoebozoa.</title>
        <authorList>
            <person name="Hillmann F."/>
            <person name="Forbes G."/>
            <person name="Novohradska S."/>
            <person name="Ferling I."/>
            <person name="Riege K."/>
            <person name="Groth M."/>
            <person name="Westermann M."/>
            <person name="Marz M."/>
            <person name="Spaller T."/>
            <person name="Winckler T."/>
            <person name="Schaap P."/>
            <person name="Glockner G."/>
        </authorList>
    </citation>
    <scope>NUCLEOTIDE SEQUENCE [LARGE SCALE GENOMIC DNA]</scope>
    <source>
        <strain evidence="12 13">Jena</strain>
    </source>
</reference>
<dbReference type="SUPFAM" id="SSF81321">
    <property type="entry name" value="Family A G protein-coupled receptor-like"/>
    <property type="match status" value="1"/>
</dbReference>
<dbReference type="CDD" id="cd00139">
    <property type="entry name" value="PIPKc"/>
    <property type="match status" value="1"/>
</dbReference>
<evidence type="ECO:0000256" key="7">
    <source>
        <dbReference type="PROSITE-ProRule" id="PRU00781"/>
    </source>
</evidence>
<dbReference type="GO" id="GO:0005886">
    <property type="term" value="C:plasma membrane"/>
    <property type="evidence" value="ECO:0007669"/>
    <property type="project" value="TreeGrafter"/>
</dbReference>